<sequence>INKENKRVIEGLKRDDNIVVTKADKGNMGVVLDKMEYVGKCQIVLEDMIYKQIEKDLTRRFQRRLDLILSEVVKQSRSPQIGNMRQQPVEKVPRIPRMFGLPKVHKDGIPIRPVISHRSNIFYKVARYLGKSLSRYVNSKRRSVVNEFVQRLSDIRIEEDEIVVRFTNMEVKVGVDELMWRVREDKGFSDGFGMSAGQIEVLLRLICLATYFEFEGGLYEQSSGLPVGSLNPLLVNVFIEVVEGGEIWVRYVDDMFVVLKEGFLDRILVFTNSLYPRLEFTCEKWDNGRISFLDCQVQVREDGSMTTSVFRKKSDVGKMLDFRRAFSLC</sequence>
<dbReference type="AlphaFoldDB" id="H3AA55"/>
<protein>
    <recommendedName>
        <fullName evidence="3">Reverse transcriptase domain-containing protein</fullName>
    </recommendedName>
</protein>
<evidence type="ECO:0000313" key="1">
    <source>
        <dbReference type="Ensembl" id="ENSLACP00000006526.1"/>
    </source>
</evidence>
<proteinExistence type="predicted"/>
<dbReference type="Ensembl" id="ENSLACT00000006579.1">
    <property type="protein sequence ID" value="ENSLACP00000006526.1"/>
    <property type="gene ID" value="ENSLACG00000005784.1"/>
</dbReference>
<dbReference type="eggNOG" id="ENOG502QTNN">
    <property type="taxonomic scope" value="Eukaryota"/>
</dbReference>
<accession>H3AA55</accession>
<keyword evidence="2" id="KW-1185">Reference proteome</keyword>
<organism evidence="1 2">
    <name type="scientific">Latimeria chalumnae</name>
    <name type="common">Coelacanth</name>
    <dbReference type="NCBI Taxonomy" id="7897"/>
    <lineage>
        <taxon>Eukaryota</taxon>
        <taxon>Metazoa</taxon>
        <taxon>Chordata</taxon>
        <taxon>Craniata</taxon>
        <taxon>Vertebrata</taxon>
        <taxon>Euteleostomi</taxon>
        <taxon>Coelacanthiformes</taxon>
        <taxon>Coelacanthidae</taxon>
        <taxon>Latimeria</taxon>
    </lineage>
</organism>
<dbReference type="InParanoid" id="H3AA55"/>
<dbReference type="EMBL" id="AFYH01215920">
    <property type="status" value="NOT_ANNOTATED_CDS"/>
    <property type="molecule type" value="Genomic_DNA"/>
</dbReference>
<reference evidence="2" key="1">
    <citation type="submission" date="2011-08" db="EMBL/GenBank/DDBJ databases">
        <title>The draft genome of Latimeria chalumnae.</title>
        <authorList>
            <person name="Di Palma F."/>
            <person name="Alfoldi J."/>
            <person name="Johnson J."/>
            <person name="Berlin A."/>
            <person name="Gnerre S."/>
            <person name="Jaffe D."/>
            <person name="MacCallum I."/>
            <person name="Young S."/>
            <person name="Walker B.J."/>
            <person name="Lander E."/>
            <person name="Lindblad-Toh K."/>
        </authorList>
    </citation>
    <scope>NUCLEOTIDE SEQUENCE [LARGE SCALE GENOMIC DNA]</scope>
    <source>
        <strain evidence="2">Wild caught</strain>
    </source>
</reference>
<name>H3AA55_LATCH</name>
<reference evidence="1" key="3">
    <citation type="submission" date="2025-09" db="UniProtKB">
        <authorList>
            <consortium name="Ensembl"/>
        </authorList>
    </citation>
    <scope>IDENTIFICATION</scope>
</reference>
<dbReference type="OMA" id="NSADPEY"/>
<dbReference type="GeneTree" id="ENSGT00940000172001"/>
<reference evidence="1" key="2">
    <citation type="submission" date="2025-08" db="UniProtKB">
        <authorList>
            <consortium name="Ensembl"/>
        </authorList>
    </citation>
    <scope>IDENTIFICATION</scope>
</reference>
<dbReference type="PANTHER" id="PTHR21301:SF10">
    <property type="entry name" value="REVERSE TRANSCRIPTASE DOMAIN-CONTAINING PROTEIN"/>
    <property type="match status" value="1"/>
</dbReference>
<dbReference type="Proteomes" id="UP000008672">
    <property type="component" value="Unassembled WGS sequence"/>
</dbReference>
<evidence type="ECO:0008006" key="3">
    <source>
        <dbReference type="Google" id="ProtNLM"/>
    </source>
</evidence>
<dbReference type="HOGENOM" id="CLU_846047_0_0_1"/>
<dbReference type="PANTHER" id="PTHR21301">
    <property type="entry name" value="REVERSE TRANSCRIPTASE"/>
    <property type="match status" value="1"/>
</dbReference>
<evidence type="ECO:0000313" key="2">
    <source>
        <dbReference type="Proteomes" id="UP000008672"/>
    </source>
</evidence>